<protein>
    <submittedName>
        <fullName evidence="1">Uncharacterized protein</fullName>
    </submittedName>
</protein>
<name>A0A7S1AZ69_NOCSC</name>
<accession>A0A7S1AZ69</accession>
<dbReference type="EMBL" id="HBFQ01062369">
    <property type="protein sequence ID" value="CAD8869831.1"/>
    <property type="molecule type" value="Transcribed_RNA"/>
</dbReference>
<organism evidence="1">
    <name type="scientific">Noctiluca scintillans</name>
    <name type="common">Sea sparkle</name>
    <name type="synonym">Red tide dinoflagellate</name>
    <dbReference type="NCBI Taxonomy" id="2966"/>
    <lineage>
        <taxon>Eukaryota</taxon>
        <taxon>Sar</taxon>
        <taxon>Alveolata</taxon>
        <taxon>Dinophyceae</taxon>
        <taxon>Noctilucales</taxon>
        <taxon>Noctilucaceae</taxon>
        <taxon>Noctiluca</taxon>
    </lineage>
</organism>
<reference evidence="1" key="1">
    <citation type="submission" date="2021-01" db="EMBL/GenBank/DDBJ databases">
        <authorList>
            <person name="Corre E."/>
            <person name="Pelletier E."/>
            <person name="Niang G."/>
            <person name="Scheremetjew M."/>
            <person name="Finn R."/>
            <person name="Kale V."/>
            <person name="Holt S."/>
            <person name="Cochrane G."/>
            <person name="Meng A."/>
            <person name="Brown T."/>
            <person name="Cohen L."/>
        </authorList>
    </citation>
    <scope>NUCLEOTIDE SEQUENCE</scope>
</reference>
<proteinExistence type="predicted"/>
<gene>
    <name evidence="1" type="ORF">NSCI0253_LOCUS44187</name>
</gene>
<evidence type="ECO:0000313" key="1">
    <source>
        <dbReference type="EMBL" id="CAD8869831.1"/>
    </source>
</evidence>
<sequence length="193" mass="21216">MFGGVLGRGYGLPNLIKIQEEALHTEEEPADRGAAEPAQSSLVAIPEASPATLARAVEREAQVPDVRDELMLIREEMRALRAAPAPPPPVVQPMQFIINNTATLNSEQKTVAAPVQEPILPAGPDERLLALKKFFASPLNRFAVFSAVALCLYNLHDYLQNKWRMAEIQKVKDANFFFRFGQMFGLSSATKGS</sequence>
<dbReference type="AlphaFoldDB" id="A0A7S1AZ69"/>